<organism evidence="1 2">
    <name type="scientific">Niallia taxi</name>
    <dbReference type="NCBI Taxonomy" id="2499688"/>
    <lineage>
        <taxon>Bacteria</taxon>
        <taxon>Bacillati</taxon>
        <taxon>Bacillota</taxon>
        <taxon>Bacilli</taxon>
        <taxon>Bacillales</taxon>
        <taxon>Bacillaceae</taxon>
        <taxon>Niallia</taxon>
    </lineage>
</organism>
<protein>
    <submittedName>
        <fullName evidence="1">Uncharacterized protein</fullName>
    </submittedName>
</protein>
<dbReference type="EMBL" id="RZTZ01000055">
    <property type="protein sequence ID" value="RVT56079.1"/>
    <property type="molecule type" value="Genomic_DNA"/>
</dbReference>
<gene>
    <name evidence="1" type="ORF">EM808_28355</name>
</gene>
<proteinExistence type="predicted"/>
<keyword evidence="2" id="KW-1185">Reference proteome</keyword>
<sequence>MLIRGGSDITKPLIIKSKTYNQIKKMVSPIYKGIIPNSNEIVTGLIFPEETILLSDVRKALKRINQDSEMKRVAVGYSFTIEAQQLLKEYNYNTFSISNFEWSEERYKEIKGGSS</sequence>
<name>A0A3S2X4K5_9BACI</name>
<reference evidence="1 2" key="1">
    <citation type="submission" date="2019-01" db="EMBL/GenBank/DDBJ databases">
        <title>Bacillus sp. M5HDSG1-1, whole genome shotgun sequence.</title>
        <authorList>
            <person name="Tuo L."/>
        </authorList>
    </citation>
    <scope>NUCLEOTIDE SEQUENCE [LARGE SCALE GENOMIC DNA]</scope>
    <source>
        <strain evidence="1 2">M5HDSG1-1</strain>
    </source>
</reference>
<dbReference type="Proteomes" id="UP000288024">
    <property type="component" value="Unassembled WGS sequence"/>
</dbReference>
<dbReference type="RefSeq" id="WP_127743157.1">
    <property type="nucleotide sequence ID" value="NZ_RZTZ01000055.1"/>
</dbReference>
<comment type="caution">
    <text evidence="1">The sequence shown here is derived from an EMBL/GenBank/DDBJ whole genome shotgun (WGS) entry which is preliminary data.</text>
</comment>
<evidence type="ECO:0000313" key="2">
    <source>
        <dbReference type="Proteomes" id="UP000288024"/>
    </source>
</evidence>
<dbReference type="AlphaFoldDB" id="A0A3S2X4K5"/>
<accession>A0A3S2X4K5</accession>
<evidence type="ECO:0000313" key="1">
    <source>
        <dbReference type="EMBL" id="RVT56079.1"/>
    </source>
</evidence>